<dbReference type="SUPFAM" id="SSF47113">
    <property type="entry name" value="Histone-fold"/>
    <property type="match status" value="1"/>
</dbReference>
<dbReference type="EMBL" id="JYDJ01000109">
    <property type="protein sequence ID" value="KRX43858.1"/>
    <property type="molecule type" value="Genomic_DNA"/>
</dbReference>
<evidence type="ECO:0000256" key="5">
    <source>
        <dbReference type="ARBA" id="ARBA00022448"/>
    </source>
</evidence>
<feature type="domain" description="Potassium channel" evidence="22">
    <location>
        <begin position="982"/>
        <end position="1052"/>
    </location>
</feature>
<feature type="domain" description="Exocyst complex component Sec10-like alpha-helical bundle" evidence="21">
    <location>
        <begin position="185"/>
        <end position="705"/>
    </location>
</feature>
<dbReference type="PANTHER" id="PTHR12100:SF0">
    <property type="entry name" value="EXOCYST COMPLEX COMPONENT 5"/>
    <property type="match status" value="1"/>
</dbReference>
<dbReference type="CDD" id="cd07978">
    <property type="entry name" value="HFD_TAF13"/>
    <property type="match status" value="1"/>
</dbReference>
<dbReference type="GO" id="GO:0000145">
    <property type="term" value="C:exocyst"/>
    <property type="evidence" value="ECO:0007669"/>
    <property type="project" value="TreeGrafter"/>
</dbReference>
<dbReference type="Pfam" id="PF02269">
    <property type="entry name" value="TFIID-18kDa"/>
    <property type="match status" value="1"/>
</dbReference>
<evidence type="ECO:0000256" key="4">
    <source>
        <dbReference type="ARBA" id="ARBA00017524"/>
    </source>
</evidence>
<keyword evidence="14" id="KW-0539">Nucleus</keyword>
<feature type="transmembrane region" description="Helical" evidence="20">
    <location>
        <begin position="972"/>
        <end position="995"/>
    </location>
</feature>
<evidence type="ECO:0000256" key="8">
    <source>
        <dbReference type="ARBA" id="ARBA00022989"/>
    </source>
</evidence>
<dbReference type="InterPro" id="IPR013099">
    <property type="entry name" value="K_chnl_dom"/>
</dbReference>
<evidence type="ECO:0000256" key="7">
    <source>
        <dbReference type="ARBA" id="ARBA00022692"/>
    </source>
</evidence>
<comment type="similarity">
    <text evidence="3">Belongs to the SEC10 family.</text>
</comment>
<organism evidence="24 25">
    <name type="scientific">Trichinella murrelli</name>
    <dbReference type="NCBI Taxonomy" id="144512"/>
    <lineage>
        <taxon>Eukaryota</taxon>
        <taxon>Metazoa</taxon>
        <taxon>Ecdysozoa</taxon>
        <taxon>Nematoda</taxon>
        <taxon>Enoplea</taxon>
        <taxon>Dorylaimia</taxon>
        <taxon>Trichinellida</taxon>
        <taxon>Trichinellidae</taxon>
        <taxon>Trichinella</taxon>
    </lineage>
</organism>
<evidence type="ECO:0000259" key="22">
    <source>
        <dbReference type="Pfam" id="PF07885"/>
    </source>
</evidence>
<dbReference type="InterPro" id="IPR009072">
    <property type="entry name" value="Histone-fold"/>
</dbReference>
<dbReference type="SUPFAM" id="SSF81324">
    <property type="entry name" value="Voltage-gated potassium channels"/>
    <property type="match status" value="2"/>
</dbReference>
<dbReference type="GO" id="GO:0006887">
    <property type="term" value="P:exocytosis"/>
    <property type="evidence" value="ECO:0007669"/>
    <property type="project" value="UniProtKB-KW"/>
</dbReference>
<evidence type="ECO:0000256" key="17">
    <source>
        <dbReference type="RuleBase" id="RU003857"/>
    </source>
</evidence>
<dbReference type="OrthoDB" id="125856at2759"/>
<evidence type="ECO:0000256" key="13">
    <source>
        <dbReference type="ARBA" id="ARBA00023163"/>
    </source>
</evidence>
<reference evidence="24 25" key="1">
    <citation type="submission" date="2015-01" db="EMBL/GenBank/DDBJ databases">
        <title>Evolution of Trichinella species and genotypes.</title>
        <authorList>
            <person name="Korhonen P.K."/>
            <person name="Edoardo P."/>
            <person name="Giuseppe L.R."/>
            <person name="Gasser R.B."/>
        </authorList>
    </citation>
    <scope>NUCLEOTIDE SEQUENCE [LARGE SCALE GENOMIC DNA]</scope>
    <source>
        <strain evidence="24">ISS417</strain>
    </source>
</reference>
<feature type="transmembrane region" description="Helical" evidence="20">
    <location>
        <begin position="1001"/>
        <end position="1020"/>
    </location>
</feature>
<comment type="subcellular location">
    <subcellularLocation>
        <location evidence="2">Membrane</location>
        <topology evidence="2">Multi-pass membrane protein</topology>
    </subcellularLocation>
    <subcellularLocation>
        <location evidence="1">Nucleus</location>
    </subcellularLocation>
</comment>
<feature type="transmembrane region" description="Helical" evidence="20">
    <location>
        <begin position="1027"/>
        <end position="1049"/>
    </location>
</feature>
<keyword evidence="5 17" id="KW-0813">Transport</keyword>
<evidence type="ECO:0000259" key="21">
    <source>
        <dbReference type="Pfam" id="PF07393"/>
    </source>
</evidence>
<dbReference type="Pfam" id="PF07885">
    <property type="entry name" value="Ion_trans_2"/>
    <property type="match status" value="2"/>
</dbReference>
<feature type="transmembrane region" description="Helical" evidence="20">
    <location>
        <begin position="918"/>
        <end position="935"/>
    </location>
</feature>
<keyword evidence="13" id="KW-0804">Transcription</keyword>
<dbReference type="Pfam" id="PF20667">
    <property type="entry name" value="Sec10_N"/>
    <property type="match status" value="1"/>
</dbReference>
<dbReference type="GO" id="GO:0006366">
    <property type="term" value="P:transcription by RNA polymerase II"/>
    <property type="evidence" value="ECO:0007669"/>
    <property type="project" value="InterPro"/>
</dbReference>
<dbReference type="GO" id="GO:0016020">
    <property type="term" value="C:membrane"/>
    <property type="evidence" value="ECO:0007669"/>
    <property type="project" value="UniProtKB-SubCell"/>
</dbReference>
<dbReference type="InterPro" id="IPR003280">
    <property type="entry name" value="2pore_dom_K_chnl"/>
</dbReference>
<evidence type="ECO:0000256" key="15">
    <source>
        <dbReference type="ARBA" id="ARBA00023303"/>
    </source>
</evidence>
<feature type="domain" description="Exocyst complex component Sec10 N-terminal" evidence="23">
    <location>
        <begin position="70"/>
        <end position="175"/>
    </location>
</feature>
<accession>A0A0V0TXW5</accession>
<evidence type="ECO:0000256" key="10">
    <source>
        <dbReference type="ARBA" id="ARBA00023054"/>
    </source>
</evidence>
<sequence>MYILLHIFFDFLFSIKYLYMLPSIVMLRTYAEDLESDAFNAEEYVERLAWRLTGPGGGDKIDAVFLNAALEEEISNLQILFDQCQGKIRNLENQCREEEETFCAALEKLVSENEIADGKLKTLNERVNSVAARVVHLGDQLQSVTAPRARAFEAYQLMVHFNEFLSDQPLESETFTDPDKLVEAGEVIYKLHIIAMELPKEKYEAVQTRIAYKYDELEKMLIEEFVRHHHANAKLKMKQIANVLSQFNGYSQAIDAYVEQCQWQSFRGGDIFTDIWNMLQKHDPVINDVFPNPQQVMSKLVLNIYHGKLQGYVRSKLLNASDPELYLSSLYDLFQKNNKLVDKMTSELVCCPEKDFILMLVNTVFSKYLPDYIKIETNYLHDQCKSILQKFYEKNGHVKKSGFSGIQDLKRDLQARLMQDTRTNYSLLSEEVAINILQETKLAFHRCGVLSSANDLSENVRQILDILMQYLCREHLEYAVDLAVNAIQSNENQGVKDFLNILRQTAAISHLLEKQIDDSVSALLKNSSQSTSCLEHAKSLLETIEAKLDKGVDKMLTTIVGHVRFILTTEQKKQEFKPEEDDNNGGEIPLCSNVCVCMACKYLSQQIAIMNESLDGSNLENTLTELVVRFHRVIVDHIYQFQYNSQGAMLLLCDVSEYRKVVSELNIPIAKKLFVTLHALCNLLIVSSDHLLSACSSNTLKGMKNTNDEIMETKSIFEEHSSAFSRWLTSRSERVRSAGGRWVIPNFGHCSTATVQLRKCIFTRAIRLIDALLVWSVKWHLIPFLILVGYSLLGGCLFHILEGGPTIPKLANRSTRPYILRARVHTAADYQKEATLQLWRILGKDVNDTERWQQVQDTWIWYNSKALVPEPAAPCPEFQLPKPPKLELNFWTSVYYAVTVYTTIGYGDIVPRTTGGKIFTMIYCLFGIPLLFYILEELGTMLLKMLHCILRWLKLAFNRPVLHRSDHCLAEVPLSVALLLQIIWLCTSAALFLLWEDEWDYFTSFYFFFISFTTIGLGDVVPKYPSYTLMCSILVLLGLALVSMTVSVVQQKIDLLFQLLMNDIEHEYRKRQVDPGTSKLSFGKRDDMLDELRYLCDGKPLQSRILFKVMGKSKRDLLLQSYVKKASTRNIAVQTVHSKFKSVSCQTPRQTAEPKSKTNRKYKSEMKDSSVNDSEPSVESSVPEPGSSTETGEPKKRYLTKELRCMLYGFGDSKQPFAETVDLLEDIVMEFIKSFTLKSMEVRKTGRITLEDIWYLIRRDPKKYSRVKDLLTMNEELRKARKAFDEAKY</sequence>
<dbReference type="GO" id="GO:0005267">
    <property type="term" value="F:potassium channel activity"/>
    <property type="evidence" value="ECO:0007669"/>
    <property type="project" value="InterPro"/>
</dbReference>
<dbReference type="GO" id="GO:0005634">
    <property type="term" value="C:nucleus"/>
    <property type="evidence" value="ECO:0007669"/>
    <property type="project" value="UniProtKB-SubCell"/>
</dbReference>
<keyword evidence="6" id="KW-0268">Exocytosis</keyword>
<comment type="caution">
    <text evidence="24">The sequence shown here is derived from an EMBL/GenBank/DDBJ whole genome shotgun (WGS) entry which is preliminary data.</text>
</comment>
<dbReference type="Pfam" id="PF07393">
    <property type="entry name" value="Sec10_HB"/>
    <property type="match status" value="1"/>
</dbReference>
<evidence type="ECO:0000313" key="25">
    <source>
        <dbReference type="Proteomes" id="UP000055048"/>
    </source>
</evidence>
<evidence type="ECO:0000256" key="19">
    <source>
        <dbReference type="SAM" id="MobiDB-lite"/>
    </source>
</evidence>
<evidence type="ECO:0000256" key="14">
    <source>
        <dbReference type="ARBA" id="ARBA00023242"/>
    </source>
</evidence>
<evidence type="ECO:0000256" key="16">
    <source>
        <dbReference type="ARBA" id="ARBA00031471"/>
    </source>
</evidence>
<dbReference type="PANTHER" id="PTHR12100">
    <property type="entry name" value="SEC10"/>
    <property type="match status" value="1"/>
</dbReference>
<dbReference type="Gene3D" id="1.10.287.70">
    <property type="match status" value="1"/>
</dbReference>
<dbReference type="Proteomes" id="UP000055048">
    <property type="component" value="Unassembled WGS sequence"/>
</dbReference>
<feature type="coiled-coil region" evidence="18">
    <location>
        <begin position="67"/>
        <end position="126"/>
    </location>
</feature>
<dbReference type="STRING" id="144512.A0A0V0TXW5"/>
<keyword evidence="25" id="KW-1185">Reference proteome</keyword>
<keyword evidence="8 20" id="KW-1133">Transmembrane helix</keyword>
<protein>
    <recommendedName>
        <fullName evidence="4">Exocyst complex component 5</fullName>
    </recommendedName>
    <alternativeName>
        <fullName evidence="16">Exocyst complex component Sec10</fullName>
    </alternativeName>
</protein>
<gene>
    <name evidence="24" type="primary">EXOC5</name>
    <name evidence="24" type="ORF">T05_7359</name>
</gene>
<keyword evidence="12 20" id="KW-0472">Membrane</keyword>
<feature type="region of interest" description="Disordered" evidence="19">
    <location>
        <begin position="1144"/>
        <end position="1195"/>
    </location>
</feature>
<dbReference type="InterPro" id="IPR009976">
    <property type="entry name" value="Sec10-like"/>
</dbReference>
<dbReference type="GO" id="GO:0006893">
    <property type="term" value="P:Golgi to plasma membrane transport"/>
    <property type="evidence" value="ECO:0007669"/>
    <property type="project" value="TreeGrafter"/>
</dbReference>
<keyword evidence="10 18" id="KW-0175">Coiled coil</keyword>
<feature type="compositionally biased region" description="Low complexity" evidence="19">
    <location>
        <begin position="1171"/>
        <end position="1188"/>
    </location>
</feature>
<evidence type="ECO:0000313" key="24">
    <source>
        <dbReference type="EMBL" id="KRX43858.1"/>
    </source>
</evidence>
<evidence type="ECO:0000256" key="11">
    <source>
        <dbReference type="ARBA" id="ARBA00023065"/>
    </source>
</evidence>
<evidence type="ECO:0000256" key="3">
    <source>
        <dbReference type="ARBA" id="ARBA00006572"/>
    </source>
</evidence>
<dbReference type="Gene3D" id="1.10.20.10">
    <property type="entry name" value="Histone, subunit A"/>
    <property type="match status" value="1"/>
</dbReference>
<dbReference type="InterPro" id="IPR048627">
    <property type="entry name" value="Sec10_HB"/>
</dbReference>
<evidence type="ECO:0000256" key="2">
    <source>
        <dbReference type="ARBA" id="ARBA00004141"/>
    </source>
</evidence>
<feature type="compositionally biased region" description="Basic and acidic residues" evidence="19">
    <location>
        <begin position="1152"/>
        <end position="1170"/>
    </location>
</feature>
<dbReference type="PRINTS" id="PR01333">
    <property type="entry name" value="2POREKCHANEL"/>
</dbReference>
<evidence type="ECO:0000256" key="18">
    <source>
        <dbReference type="SAM" id="Coils"/>
    </source>
</evidence>
<keyword evidence="15 17" id="KW-0407">Ion channel</keyword>
<evidence type="ECO:0000259" key="23">
    <source>
        <dbReference type="Pfam" id="PF20667"/>
    </source>
</evidence>
<dbReference type="InterPro" id="IPR003195">
    <property type="entry name" value="TFIID_TAF13"/>
</dbReference>
<evidence type="ECO:0000256" key="20">
    <source>
        <dbReference type="SAM" id="Phobius"/>
    </source>
</evidence>
<evidence type="ECO:0000256" key="1">
    <source>
        <dbReference type="ARBA" id="ARBA00004123"/>
    </source>
</evidence>
<evidence type="ECO:0000256" key="12">
    <source>
        <dbReference type="ARBA" id="ARBA00023136"/>
    </source>
</evidence>
<comment type="similarity">
    <text evidence="17">Belongs to the two pore domain potassium channel (TC 1.A.1.8) family.</text>
</comment>
<keyword evidence="11 17" id="KW-0406">Ion transport</keyword>
<feature type="transmembrane region" description="Helical" evidence="20">
    <location>
        <begin position="779"/>
        <end position="801"/>
    </location>
</feature>
<dbReference type="GO" id="GO:0046982">
    <property type="term" value="F:protein heterodimerization activity"/>
    <property type="evidence" value="ECO:0007669"/>
    <property type="project" value="InterPro"/>
</dbReference>
<feature type="domain" description="Potassium channel" evidence="22">
    <location>
        <begin position="888"/>
        <end position="943"/>
    </location>
</feature>
<keyword evidence="9" id="KW-0805">Transcription regulation</keyword>
<evidence type="ECO:0000256" key="9">
    <source>
        <dbReference type="ARBA" id="ARBA00023015"/>
    </source>
</evidence>
<name>A0A0V0TXW5_9BILA</name>
<proteinExistence type="inferred from homology"/>
<dbReference type="InterPro" id="IPR048625">
    <property type="entry name" value="Sec10_N"/>
</dbReference>
<keyword evidence="7 17" id="KW-0812">Transmembrane</keyword>
<evidence type="ECO:0000256" key="6">
    <source>
        <dbReference type="ARBA" id="ARBA00022483"/>
    </source>
</evidence>